<dbReference type="RefSeq" id="XP_641351.1">
    <property type="nucleotide sequence ID" value="XM_636259.1"/>
</dbReference>
<dbReference type="Reactome" id="R-DDI-6807505">
    <property type="pathway name" value="RNA polymerase II transcribes snRNA genes"/>
</dbReference>
<dbReference type="STRING" id="44689.Q54VK4"/>
<reference evidence="2 3" key="1">
    <citation type="journal article" date="2005" name="Nature">
        <title>The genome of the social amoeba Dictyostelium discoideum.</title>
        <authorList>
            <consortium name="The Dictyostelium discoideum Sequencing Consortium"/>
            <person name="Eichinger L."/>
            <person name="Pachebat J.A."/>
            <person name="Glockner G."/>
            <person name="Rajandream M.A."/>
            <person name="Sucgang R."/>
            <person name="Berriman M."/>
            <person name="Song J."/>
            <person name="Olsen R."/>
            <person name="Szafranski K."/>
            <person name="Xu Q."/>
            <person name="Tunggal B."/>
            <person name="Kummerfeld S."/>
            <person name="Madera M."/>
            <person name="Konfortov B.A."/>
            <person name="Rivero F."/>
            <person name="Bankier A.T."/>
            <person name="Lehmann R."/>
            <person name="Hamlin N."/>
            <person name="Davies R."/>
            <person name="Gaudet P."/>
            <person name="Fey P."/>
            <person name="Pilcher K."/>
            <person name="Chen G."/>
            <person name="Saunders D."/>
            <person name="Sodergren E."/>
            <person name="Davis P."/>
            <person name="Kerhornou A."/>
            <person name="Nie X."/>
            <person name="Hall N."/>
            <person name="Anjard C."/>
            <person name="Hemphill L."/>
            <person name="Bason N."/>
            <person name="Farbrother P."/>
            <person name="Desany B."/>
            <person name="Just E."/>
            <person name="Morio T."/>
            <person name="Rost R."/>
            <person name="Churcher C."/>
            <person name="Cooper J."/>
            <person name="Haydock S."/>
            <person name="van Driessche N."/>
            <person name="Cronin A."/>
            <person name="Goodhead I."/>
            <person name="Muzny D."/>
            <person name="Mourier T."/>
            <person name="Pain A."/>
            <person name="Lu M."/>
            <person name="Harper D."/>
            <person name="Lindsay R."/>
            <person name="Hauser H."/>
            <person name="James K."/>
            <person name="Quiles M."/>
            <person name="Madan Babu M."/>
            <person name="Saito T."/>
            <person name="Buchrieser C."/>
            <person name="Wardroper A."/>
            <person name="Felder M."/>
            <person name="Thangavelu M."/>
            <person name="Johnson D."/>
            <person name="Knights A."/>
            <person name="Loulseged H."/>
            <person name="Mungall K."/>
            <person name="Oliver K."/>
            <person name="Price C."/>
            <person name="Quail M.A."/>
            <person name="Urushihara H."/>
            <person name="Hernandez J."/>
            <person name="Rabbinowitsch E."/>
            <person name="Steffen D."/>
            <person name="Sanders M."/>
            <person name="Ma J."/>
            <person name="Kohara Y."/>
            <person name="Sharp S."/>
            <person name="Simmonds M."/>
            <person name="Spiegler S."/>
            <person name="Tivey A."/>
            <person name="Sugano S."/>
            <person name="White B."/>
            <person name="Walker D."/>
            <person name="Woodward J."/>
            <person name="Winckler T."/>
            <person name="Tanaka Y."/>
            <person name="Shaulsky G."/>
            <person name="Schleicher M."/>
            <person name="Weinstock G."/>
            <person name="Rosenthal A."/>
            <person name="Cox E.C."/>
            <person name="Chisholm R.L."/>
            <person name="Gibbs R."/>
            <person name="Loomis W.F."/>
            <person name="Platzer M."/>
            <person name="Kay R.R."/>
            <person name="Williams J."/>
            <person name="Dear P.H."/>
            <person name="Noegel A.A."/>
            <person name="Barrell B."/>
            <person name="Kuspa A."/>
        </authorList>
    </citation>
    <scope>NUCLEOTIDE SEQUENCE [LARGE SCALE GENOMIC DNA]</scope>
    <source>
        <strain evidence="2 3">AX4</strain>
    </source>
</reference>
<dbReference type="PANTHER" id="PTHR13350:SF1">
    <property type="entry name" value="INTEGRATOR COMPLEX SUBUNIT 8"/>
    <property type="match status" value="1"/>
</dbReference>
<feature type="compositionally biased region" description="Low complexity" evidence="1">
    <location>
        <begin position="67"/>
        <end position="91"/>
    </location>
</feature>
<feature type="compositionally biased region" description="Acidic residues" evidence="1">
    <location>
        <begin position="907"/>
        <end position="917"/>
    </location>
</feature>
<feature type="compositionally biased region" description="Low complexity" evidence="1">
    <location>
        <begin position="867"/>
        <end position="903"/>
    </location>
</feature>
<dbReference type="GO" id="GO:0034472">
    <property type="term" value="P:snRNA 3'-end processing"/>
    <property type="evidence" value="ECO:0000318"/>
    <property type="project" value="GO_Central"/>
</dbReference>
<evidence type="ECO:0000313" key="2">
    <source>
        <dbReference type="EMBL" id="EAL67368.1"/>
    </source>
</evidence>
<comment type="caution">
    <text evidence="2">The sequence shown here is derived from an EMBL/GenBank/DDBJ whole genome shotgun (WGS) entry which is preliminary data.</text>
</comment>
<dbReference type="dictyBase" id="DDB_G0280283"/>
<protein>
    <submittedName>
        <fullName evidence="2">Uncharacterized protein</fullName>
    </submittedName>
</protein>
<feature type="region of interest" description="Disordered" evidence="1">
    <location>
        <begin position="67"/>
        <end position="133"/>
    </location>
</feature>
<feature type="compositionally biased region" description="Pro residues" evidence="1">
    <location>
        <begin position="240"/>
        <end position="251"/>
    </location>
</feature>
<dbReference type="GlyGen" id="Q54VK4">
    <property type="glycosylation" value="3 sites"/>
</dbReference>
<dbReference type="Proteomes" id="UP000002195">
    <property type="component" value="Unassembled WGS sequence"/>
</dbReference>
<feature type="compositionally biased region" description="Basic and acidic residues" evidence="1">
    <location>
        <begin position="854"/>
        <end position="865"/>
    </location>
</feature>
<gene>
    <name evidence="2" type="ORF">DDB_G0280283</name>
</gene>
<name>Q54VK4_DICDI</name>
<feature type="compositionally biased region" description="Low complexity" evidence="1">
    <location>
        <begin position="100"/>
        <end position="133"/>
    </location>
</feature>
<dbReference type="VEuPathDB" id="AmoebaDB:DDB_G0280283"/>
<feature type="compositionally biased region" description="Low complexity" evidence="1">
    <location>
        <begin position="218"/>
        <end position="232"/>
    </location>
</feature>
<dbReference type="InterPro" id="IPR038751">
    <property type="entry name" value="INTS8"/>
</dbReference>
<dbReference type="eggNOG" id="ENOG502RI4P">
    <property type="taxonomic scope" value="Eukaryota"/>
</dbReference>
<feature type="compositionally biased region" description="Low complexity" evidence="1">
    <location>
        <begin position="255"/>
        <end position="267"/>
    </location>
</feature>
<dbReference type="InParanoid" id="Q54VK4"/>
<dbReference type="GO" id="GO:0032039">
    <property type="term" value="C:integrator complex"/>
    <property type="evidence" value="ECO:0000318"/>
    <property type="project" value="GO_Central"/>
</dbReference>
<feature type="region of interest" description="Disordered" evidence="1">
    <location>
        <begin position="218"/>
        <end position="267"/>
    </location>
</feature>
<dbReference type="GO" id="GO:0005694">
    <property type="term" value="C:chromosome"/>
    <property type="evidence" value="ECO:0007669"/>
    <property type="project" value="UniProtKB-SubCell"/>
</dbReference>
<evidence type="ECO:0000256" key="1">
    <source>
        <dbReference type="SAM" id="MobiDB-lite"/>
    </source>
</evidence>
<evidence type="ECO:0000313" key="3">
    <source>
        <dbReference type="Proteomes" id="UP000002195"/>
    </source>
</evidence>
<dbReference type="FunCoup" id="Q54VK4">
    <property type="interactions" value="238"/>
</dbReference>
<dbReference type="GeneID" id="8622485"/>
<dbReference type="PANTHER" id="PTHR13350">
    <property type="entry name" value="INTEGRATOR COMPLEX SUBUNIT 8"/>
    <property type="match status" value="1"/>
</dbReference>
<keyword evidence="3" id="KW-1185">Reference proteome</keyword>
<dbReference type="SMR" id="Q54VK4"/>
<feature type="compositionally biased region" description="Low complexity" evidence="1">
    <location>
        <begin position="844"/>
        <end position="853"/>
    </location>
</feature>
<feature type="region of interest" description="Disordered" evidence="1">
    <location>
        <begin position="835"/>
        <end position="941"/>
    </location>
</feature>
<dbReference type="AlphaFoldDB" id="Q54VK4"/>
<dbReference type="PaxDb" id="44689-DDB0206490"/>
<feature type="compositionally biased region" description="Low complexity" evidence="1">
    <location>
        <begin position="926"/>
        <end position="941"/>
    </location>
</feature>
<dbReference type="KEGG" id="ddi:DDB_G0280283"/>
<accession>Q54VK4</accession>
<organism evidence="2 3">
    <name type="scientific">Dictyostelium discoideum</name>
    <name type="common">Social amoeba</name>
    <dbReference type="NCBI Taxonomy" id="44689"/>
    <lineage>
        <taxon>Eukaryota</taxon>
        <taxon>Amoebozoa</taxon>
        <taxon>Evosea</taxon>
        <taxon>Eumycetozoa</taxon>
        <taxon>Dictyostelia</taxon>
        <taxon>Dictyosteliales</taxon>
        <taxon>Dictyosteliaceae</taxon>
        <taxon>Dictyostelium</taxon>
    </lineage>
</organism>
<dbReference type="HOGENOM" id="CLU_290265_0_0_1"/>
<sequence length="1055" mass="119305">MKGDRMPTILSPLANAMGDEYTDTWFDFLLNPIKLINHLQDLSIGKSNHPNVSSIIKTLLKQYEKYTAQQQQHQTEQQQQQQQSSANTSPSSTPPPPPSSQTTNTTTTTSTSSSTQTGLSSSSGGINNNNGTLTTSKRSKLIIDLVISVITTLKFSLDDFEKNIPIKHQRNILEQLESKTDVDIEYITFLNRWILRGIIKGTPIKYLLSNYSSSPSSPNLISVNQQQQQQQQSNISNAPMTPPSTPPPTPPSFISLSSNVSSSSSSVNKDIIDTTTSLEELFYKSNLFLNEWISENYDSNKPSDVDKVVPIILFELGEFQFYKENFYDAQLLFDRANKIINSPHVLEIIEKSEQLYKQASFIKGVVGNKLQQLSIYKEKIECLIIACKTIDLYDSEKQKPMDTTTATTIPVQYENNKNFQIEKALASNNLLKIIEILNSDITDFNISTSLDIEFRLNLELNKFLSSRQTEIYFSNLLKSTLIQYNYKTYYLDEFKKLDKESIQLFFSMVEMVIKILNDDRLIDSIHFLLFKIYNILFNDEKLNCNTTRNSRRIFIQTLNSKFPNLYKKIKYSNDNIIHDELIDINSNGVCSSGGGGGDNTDKDGSSSSVSESEMNKYIDSKLIFDKFIIEDNDPIKIYNLVESFKKDYSLSEQQTQLIYYQKAMDLFGMGNLKASSTILIDYLGGNDGCSGDYSKPSSNSVDYQLFLYGIILKNYKKPTTTTTTTSTTTATTTATNTNGKAKTNSAVTESFKLLLDKHGPPSEFIAERMFSILIDRSKWETVKSISNLLKVCNESPYSDASPTFCELVYIVEFLASIGKQMDNENKEKKLIQNQTPMAVDDDLNNNSNSNNENIKSENETYKIKTENNNNNGTVDTTNTDDNSNGNTTSSSDNDNNNNNNMNGSDRDDSDMDIDDEDIQRYAKPIQTTTSTTATTATTSQSSLNKTKINSKSEELYIGFISSILPTYDQKSYHWTFYKSNTFYSKNSAEISGILNLLEKKSLFNRVIFIFVGLIHSIQTYKKVQNDLNLDLYNEISNQISNTITFPKYTSFIFNL</sequence>
<dbReference type="EMBL" id="AAFI02000035">
    <property type="protein sequence ID" value="EAL67368.1"/>
    <property type="molecule type" value="Genomic_DNA"/>
</dbReference>
<proteinExistence type="predicted"/>